<gene>
    <name evidence="14" type="ORF">SAMN05444394_2044</name>
</gene>
<dbReference type="SUPFAM" id="SSF52540">
    <property type="entry name" value="P-loop containing nucleoside triphosphate hydrolases"/>
    <property type="match status" value="1"/>
</dbReference>
<feature type="domain" description="AAA" evidence="12">
    <location>
        <begin position="601"/>
        <end position="709"/>
    </location>
</feature>
<protein>
    <recommendedName>
        <fullName evidence="3">non-specific protein-tyrosine kinase</fullName>
        <ecNumber evidence="3">2.7.10.2</ecNumber>
    </recommendedName>
</protein>
<dbReference type="PANTHER" id="PTHR32309:SF13">
    <property type="entry name" value="FERRIC ENTEROBACTIN TRANSPORT PROTEIN FEPE"/>
    <property type="match status" value="1"/>
</dbReference>
<feature type="transmembrane region" description="Helical" evidence="11">
    <location>
        <begin position="506"/>
        <end position="527"/>
    </location>
</feature>
<evidence type="ECO:0000256" key="1">
    <source>
        <dbReference type="ARBA" id="ARBA00007316"/>
    </source>
</evidence>
<keyword evidence="11" id="KW-0472">Membrane</keyword>
<dbReference type="Gene3D" id="3.40.50.300">
    <property type="entry name" value="P-loop containing nucleotide triphosphate hydrolases"/>
    <property type="match status" value="1"/>
</dbReference>
<comment type="similarity">
    <text evidence="1">Belongs to the CpsD/CapB family.</text>
</comment>
<evidence type="ECO:0000256" key="3">
    <source>
        <dbReference type="ARBA" id="ARBA00011903"/>
    </source>
</evidence>
<evidence type="ECO:0000313" key="14">
    <source>
        <dbReference type="EMBL" id="SIN81344.1"/>
    </source>
</evidence>
<dbReference type="InterPro" id="IPR027417">
    <property type="entry name" value="P-loop_NTPase"/>
</dbReference>
<dbReference type="InterPro" id="IPR005702">
    <property type="entry name" value="Wzc-like_C"/>
</dbReference>
<keyword evidence="8" id="KW-0829">Tyrosine-protein kinase</keyword>
<comment type="similarity">
    <text evidence="2">Belongs to the etk/wzc family.</text>
</comment>
<feature type="transmembrane region" description="Helical" evidence="11">
    <location>
        <begin position="30"/>
        <end position="48"/>
    </location>
</feature>
<dbReference type="STRING" id="226505.SAMN05444394_2044"/>
<sequence>MSFDQEESDFFQEDDSSFDLKTLFPKILKIWPIILGTVALFLGAAYYYTSTTVPTYLVSSKFFIKEQESALSLFENPALGNQQGIGITNEIIILKSRPIAEATLIQLDFDVEYYEKGRFIKREVFRKTPIVVEVDWGFPQLVNGLVEVKWENANEYSLVFNDENYSQYFPDGSFGVGVPNQEGTYQFNEWIETPQFKVKINNTSNQDTGEAYYIVRDNNYLINKYSGGLIVDLEEKNSTILNLSMAVPNVDKGQTYLNALMETYLELELQEKNEIANRTINFIDKQVAGVADSLTQFENKLQAFRSSNKIYNLNNESSTVYGRLTEIESELANANLKSRYYQSLKDYLVRENYNEIVVPSGLGIEDPYLNGLIENLLSVQVERSRLMATQTDLSPAVREANKKLDDLNKSIREILDNVDLNNKMTIQDLEQRKNEIESSFRNLPQAEQNLIALQRQADLSESIYNFLSEKRAESAITKASNRPNNKIIEFAKVIGGPITPKPQRNYLFAFFCGLMLPVLFVFGRELFRVRIEDISYLEKRLKIPVIATILKNKEENNLVVFNNGKSGIAESFRSLRANIRYLMQKDKQVTLMLTSTISSEGKTFCAMNLASVYSLTGKKTILVGCDMRKPKIFDDFGLKNDVGLSTVLSNQVDDWKEAVQNSKFDNLDIMVSGPIPPNPAELLSGDQFESLVNDLKKVYDVIILDTPPIGLVSETIELLNFVDLTLFVFRQDYSQRNFIDALNGLKTGKGIKNIYALFNGVEGKGVTYGYGYSYGYGYGYYSDDKQVKK</sequence>
<name>A0A1N6EEA5_9BACT</name>
<dbReference type="Pfam" id="PF13614">
    <property type="entry name" value="AAA_31"/>
    <property type="match status" value="1"/>
</dbReference>
<dbReference type="NCBIfam" id="TIGR01007">
    <property type="entry name" value="eps_fam"/>
    <property type="match status" value="1"/>
</dbReference>
<evidence type="ECO:0000256" key="11">
    <source>
        <dbReference type="SAM" id="Phobius"/>
    </source>
</evidence>
<proteinExistence type="inferred from homology"/>
<evidence type="ECO:0000256" key="6">
    <source>
        <dbReference type="ARBA" id="ARBA00022777"/>
    </source>
</evidence>
<keyword evidence="10" id="KW-0175">Coiled coil</keyword>
<comment type="catalytic activity">
    <reaction evidence="9">
        <text>L-tyrosyl-[protein] + ATP = O-phospho-L-tyrosyl-[protein] + ADP + H(+)</text>
        <dbReference type="Rhea" id="RHEA:10596"/>
        <dbReference type="Rhea" id="RHEA-COMP:10136"/>
        <dbReference type="Rhea" id="RHEA-COMP:20101"/>
        <dbReference type="ChEBI" id="CHEBI:15378"/>
        <dbReference type="ChEBI" id="CHEBI:30616"/>
        <dbReference type="ChEBI" id="CHEBI:46858"/>
        <dbReference type="ChEBI" id="CHEBI:61978"/>
        <dbReference type="ChEBI" id="CHEBI:456216"/>
        <dbReference type="EC" id="2.7.10.2"/>
    </reaction>
</comment>
<dbReference type="InterPro" id="IPR032807">
    <property type="entry name" value="GNVR"/>
</dbReference>
<dbReference type="AlphaFoldDB" id="A0A1N6EEA5"/>
<dbReference type="EC" id="2.7.10.2" evidence="3"/>
<keyword evidence="11" id="KW-1133">Transmembrane helix</keyword>
<accession>A0A1N6EEA5</accession>
<dbReference type="GO" id="GO:0005524">
    <property type="term" value="F:ATP binding"/>
    <property type="evidence" value="ECO:0007669"/>
    <property type="project" value="UniProtKB-KW"/>
</dbReference>
<keyword evidence="6" id="KW-0418">Kinase</keyword>
<dbReference type="GO" id="GO:0042802">
    <property type="term" value="F:identical protein binding"/>
    <property type="evidence" value="ECO:0007669"/>
    <property type="project" value="UniProtKB-ARBA"/>
</dbReference>
<evidence type="ECO:0000256" key="9">
    <source>
        <dbReference type="ARBA" id="ARBA00051245"/>
    </source>
</evidence>
<dbReference type="InterPro" id="IPR025669">
    <property type="entry name" value="AAA_dom"/>
</dbReference>
<dbReference type="PANTHER" id="PTHR32309">
    <property type="entry name" value="TYROSINE-PROTEIN KINASE"/>
    <property type="match status" value="1"/>
</dbReference>
<feature type="domain" description="Tyrosine-protein kinase G-rich" evidence="13">
    <location>
        <begin position="446"/>
        <end position="525"/>
    </location>
</feature>
<evidence type="ECO:0000256" key="2">
    <source>
        <dbReference type="ARBA" id="ARBA00008883"/>
    </source>
</evidence>
<evidence type="ECO:0000256" key="4">
    <source>
        <dbReference type="ARBA" id="ARBA00022679"/>
    </source>
</evidence>
<keyword evidence="15" id="KW-1185">Reference proteome</keyword>
<organism evidence="14 15">
    <name type="scientific">Algoriphagus halophilus</name>
    <dbReference type="NCBI Taxonomy" id="226505"/>
    <lineage>
        <taxon>Bacteria</taxon>
        <taxon>Pseudomonadati</taxon>
        <taxon>Bacteroidota</taxon>
        <taxon>Cytophagia</taxon>
        <taxon>Cytophagales</taxon>
        <taxon>Cyclobacteriaceae</taxon>
        <taxon>Algoriphagus</taxon>
    </lineage>
</organism>
<dbReference type="EMBL" id="FSRC01000001">
    <property type="protein sequence ID" value="SIN81344.1"/>
    <property type="molecule type" value="Genomic_DNA"/>
</dbReference>
<dbReference type="RefSeq" id="WP_074224710.1">
    <property type="nucleotide sequence ID" value="NZ_FSRC01000001.1"/>
</dbReference>
<evidence type="ECO:0000259" key="12">
    <source>
        <dbReference type="Pfam" id="PF13614"/>
    </source>
</evidence>
<evidence type="ECO:0000256" key="8">
    <source>
        <dbReference type="ARBA" id="ARBA00023137"/>
    </source>
</evidence>
<dbReference type="Pfam" id="PF13807">
    <property type="entry name" value="GNVR"/>
    <property type="match status" value="1"/>
</dbReference>
<dbReference type="Proteomes" id="UP000185221">
    <property type="component" value="Unassembled WGS sequence"/>
</dbReference>
<evidence type="ECO:0000256" key="10">
    <source>
        <dbReference type="SAM" id="Coils"/>
    </source>
</evidence>
<evidence type="ECO:0000256" key="5">
    <source>
        <dbReference type="ARBA" id="ARBA00022741"/>
    </source>
</evidence>
<keyword evidence="11" id="KW-0812">Transmembrane</keyword>
<dbReference type="GO" id="GO:0005886">
    <property type="term" value="C:plasma membrane"/>
    <property type="evidence" value="ECO:0007669"/>
    <property type="project" value="TreeGrafter"/>
</dbReference>
<evidence type="ECO:0000259" key="13">
    <source>
        <dbReference type="Pfam" id="PF13807"/>
    </source>
</evidence>
<dbReference type="InterPro" id="IPR050445">
    <property type="entry name" value="Bact_polysacc_biosynth/exp"/>
</dbReference>
<evidence type="ECO:0000256" key="7">
    <source>
        <dbReference type="ARBA" id="ARBA00022840"/>
    </source>
</evidence>
<keyword evidence="4" id="KW-0808">Transferase</keyword>
<dbReference type="OrthoDB" id="9794577at2"/>
<dbReference type="GO" id="GO:0004713">
    <property type="term" value="F:protein tyrosine kinase activity"/>
    <property type="evidence" value="ECO:0007669"/>
    <property type="project" value="UniProtKB-KW"/>
</dbReference>
<keyword evidence="7" id="KW-0067">ATP-binding</keyword>
<dbReference type="FunFam" id="3.40.50.300:FF:000527">
    <property type="entry name" value="Tyrosine-protein kinase etk"/>
    <property type="match status" value="1"/>
</dbReference>
<dbReference type="CDD" id="cd05387">
    <property type="entry name" value="BY-kinase"/>
    <property type="match status" value="1"/>
</dbReference>
<evidence type="ECO:0000313" key="15">
    <source>
        <dbReference type="Proteomes" id="UP000185221"/>
    </source>
</evidence>
<feature type="coiled-coil region" evidence="10">
    <location>
        <begin position="397"/>
        <end position="449"/>
    </location>
</feature>
<reference evidence="15" key="1">
    <citation type="submission" date="2016-11" db="EMBL/GenBank/DDBJ databases">
        <authorList>
            <person name="Varghese N."/>
            <person name="Submissions S."/>
        </authorList>
    </citation>
    <scope>NUCLEOTIDE SEQUENCE [LARGE SCALE GENOMIC DNA]</scope>
    <source>
        <strain evidence="15">DSM 15292</strain>
    </source>
</reference>
<keyword evidence="5" id="KW-0547">Nucleotide-binding</keyword>